<proteinExistence type="inferred from homology"/>
<keyword evidence="1 6" id="KW-0963">Cytoplasm</keyword>
<sequence>MRDLHQEAFLTYINLLLEWNQIHNLSGNLTPRLAEEYLLDSIYPLEFIQSFSRCIDVGSGAGFPAVPLAICCPRSEFLLIEPRNKRAAFLQYVSSELGLSNIQVKKMRIEEVGGRCVDLITSRAVMDAPSLIASCSHLLQVGGHYLFYKGENLSQELGRSVEGYPRRGQRIYFYERKES</sequence>
<feature type="binding site" evidence="6">
    <location>
        <position position="63"/>
    </location>
    <ligand>
        <name>S-adenosyl-L-methionine</name>
        <dbReference type="ChEBI" id="CHEBI:59789"/>
    </ligand>
</feature>
<comment type="similarity">
    <text evidence="6">Belongs to the methyltransferase superfamily. RNA methyltransferase RsmG family.</text>
</comment>
<organism evidence="7 8">
    <name type="scientific">Helicobacter mustelae (strain ATCC 43772 / CCUG 25715 / CIP 103759 / LMG 18044 / NCTC 12198 / R85-136P)</name>
    <name type="common">Campylobacter mustelae</name>
    <dbReference type="NCBI Taxonomy" id="679897"/>
    <lineage>
        <taxon>Bacteria</taxon>
        <taxon>Pseudomonadati</taxon>
        <taxon>Campylobacterota</taxon>
        <taxon>Epsilonproteobacteria</taxon>
        <taxon>Campylobacterales</taxon>
        <taxon>Helicobacteraceae</taxon>
        <taxon>Helicobacter</taxon>
    </lineage>
</organism>
<dbReference type="Pfam" id="PF02527">
    <property type="entry name" value="GidB"/>
    <property type="match status" value="1"/>
</dbReference>
<dbReference type="EMBL" id="FN555004">
    <property type="protein sequence ID" value="CBG39375.1"/>
    <property type="molecule type" value="Genomic_DNA"/>
</dbReference>
<keyword evidence="5 6" id="KW-0949">S-adenosyl-L-methionine</keyword>
<dbReference type="NCBIfam" id="TIGR00138">
    <property type="entry name" value="rsmG_gidB"/>
    <property type="match status" value="1"/>
</dbReference>
<comment type="function">
    <text evidence="6">Specifically methylates the N7 position of a guanine in 16S rRNA.</text>
</comment>
<dbReference type="Gene3D" id="3.40.50.150">
    <property type="entry name" value="Vaccinia Virus protein VP39"/>
    <property type="match status" value="1"/>
</dbReference>
<keyword evidence="8" id="KW-1185">Reference proteome</keyword>
<dbReference type="PIRSF" id="PIRSF003078">
    <property type="entry name" value="GidB"/>
    <property type="match status" value="1"/>
</dbReference>
<evidence type="ECO:0000313" key="8">
    <source>
        <dbReference type="Proteomes" id="UP000001522"/>
    </source>
</evidence>
<dbReference type="PANTHER" id="PTHR31760">
    <property type="entry name" value="S-ADENOSYL-L-METHIONINE-DEPENDENT METHYLTRANSFERASES SUPERFAMILY PROTEIN"/>
    <property type="match status" value="1"/>
</dbReference>
<evidence type="ECO:0000313" key="7">
    <source>
        <dbReference type="EMBL" id="CBG39375.1"/>
    </source>
</evidence>
<dbReference type="KEGG" id="hms:HMU01130"/>
<accession>D3UFV4</accession>
<dbReference type="SUPFAM" id="SSF53335">
    <property type="entry name" value="S-adenosyl-L-methionine-dependent methyltransferases"/>
    <property type="match status" value="1"/>
</dbReference>
<dbReference type="eggNOG" id="COG0357">
    <property type="taxonomic scope" value="Bacteria"/>
</dbReference>
<dbReference type="RefSeq" id="WP_013022470.1">
    <property type="nucleotide sequence ID" value="NC_013949.1"/>
</dbReference>
<comment type="subcellular location">
    <subcellularLocation>
        <location evidence="6">Cytoplasm</location>
    </subcellularLocation>
</comment>
<dbReference type="Proteomes" id="UP000001522">
    <property type="component" value="Chromosome"/>
</dbReference>
<protein>
    <recommendedName>
        <fullName evidence="6">Ribosomal RNA small subunit methyltransferase G</fullName>
        <ecNumber evidence="6">2.1.1.-</ecNumber>
    </recommendedName>
    <alternativeName>
        <fullName evidence="6">16S rRNA 7-methylguanosine methyltransferase</fullName>
        <shortName evidence="6">16S rRNA m7G methyltransferase</shortName>
    </alternativeName>
</protein>
<evidence type="ECO:0000256" key="2">
    <source>
        <dbReference type="ARBA" id="ARBA00022552"/>
    </source>
</evidence>
<gene>
    <name evidence="6" type="primary">rsmG</name>
    <name evidence="7" type="ordered locus">HMU01130</name>
</gene>
<keyword evidence="4 6" id="KW-0808">Transferase</keyword>
<keyword evidence="3 6" id="KW-0489">Methyltransferase</keyword>
<dbReference type="InterPro" id="IPR003682">
    <property type="entry name" value="rRNA_ssu_MeTfrase_G"/>
</dbReference>
<evidence type="ECO:0000256" key="1">
    <source>
        <dbReference type="ARBA" id="ARBA00022490"/>
    </source>
</evidence>
<evidence type="ECO:0000256" key="4">
    <source>
        <dbReference type="ARBA" id="ARBA00022679"/>
    </source>
</evidence>
<reference evidence="7 8" key="1">
    <citation type="journal article" date="2010" name="BMC Genomics">
        <title>Comparative genomics and proteomics of Helicobacter mustelae, an ulcerogenic and carcinogenic gastric pathogen.</title>
        <authorList>
            <person name="O'Toole P.W."/>
            <person name="Snelling W.J."/>
            <person name="Canchaya C."/>
            <person name="Forde B.M."/>
            <person name="Hardie K.R."/>
            <person name="Josenhans C."/>
            <person name="Graham R.L.J."/>
            <person name="McMullan G."/>
            <person name="Parkhill J."/>
            <person name="Belda E."/>
            <person name="Bentley S.D."/>
        </authorList>
    </citation>
    <scope>NUCLEOTIDE SEQUENCE [LARGE SCALE GENOMIC DNA]</scope>
    <source>
        <strain evidence="8">ATCC 43772 / LMG 18044 / NCTC 12198 / 12198</strain>
    </source>
</reference>
<dbReference type="InterPro" id="IPR029063">
    <property type="entry name" value="SAM-dependent_MTases_sf"/>
</dbReference>
<feature type="binding site" evidence="6">
    <location>
        <begin position="109"/>
        <end position="110"/>
    </location>
    <ligand>
        <name>S-adenosyl-L-methionine</name>
        <dbReference type="ChEBI" id="CHEBI:59789"/>
    </ligand>
</feature>
<dbReference type="STRING" id="679897.HMU01130"/>
<dbReference type="EC" id="2.1.1.-" evidence="6"/>
<evidence type="ECO:0000256" key="6">
    <source>
        <dbReference type="HAMAP-Rule" id="MF_00074"/>
    </source>
</evidence>
<name>D3UFV4_HELM1</name>
<dbReference type="AlphaFoldDB" id="D3UFV4"/>
<keyword evidence="2 6" id="KW-0698">rRNA processing</keyword>
<feature type="binding site" evidence="6">
    <location>
        <position position="58"/>
    </location>
    <ligand>
        <name>S-adenosyl-L-methionine</name>
        <dbReference type="ChEBI" id="CHEBI:59789"/>
    </ligand>
</feature>
<dbReference type="CDD" id="cd02440">
    <property type="entry name" value="AdoMet_MTases"/>
    <property type="match status" value="1"/>
</dbReference>
<dbReference type="HAMAP" id="MF_00074">
    <property type="entry name" value="16SrRNA_methyltr_G"/>
    <property type="match status" value="1"/>
</dbReference>
<feature type="binding site" evidence="6">
    <location>
        <position position="123"/>
    </location>
    <ligand>
        <name>S-adenosyl-L-methionine</name>
        <dbReference type="ChEBI" id="CHEBI:59789"/>
    </ligand>
</feature>
<comment type="caution">
    <text evidence="6">Lacks conserved residue(s) required for the propagation of feature annotation.</text>
</comment>
<dbReference type="HOGENOM" id="CLU_065341_2_1_7"/>
<dbReference type="GO" id="GO:0005829">
    <property type="term" value="C:cytosol"/>
    <property type="evidence" value="ECO:0007669"/>
    <property type="project" value="TreeGrafter"/>
</dbReference>
<dbReference type="PANTHER" id="PTHR31760:SF0">
    <property type="entry name" value="S-ADENOSYL-L-METHIONINE-DEPENDENT METHYLTRANSFERASES SUPERFAMILY PROTEIN"/>
    <property type="match status" value="1"/>
</dbReference>
<evidence type="ECO:0000256" key="3">
    <source>
        <dbReference type="ARBA" id="ARBA00022603"/>
    </source>
</evidence>
<evidence type="ECO:0000256" key="5">
    <source>
        <dbReference type="ARBA" id="ARBA00022691"/>
    </source>
</evidence>
<dbReference type="GO" id="GO:0070043">
    <property type="term" value="F:rRNA (guanine-N7-)-methyltransferase activity"/>
    <property type="evidence" value="ECO:0007669"/>
    <property type="project" value="UniProtKB-UniRule"/>
</dbReference>